<feature type="coiled-coil region" evidence="1">
    <location>
        <begin position="344"/>
        <end position="378"/>
    </location>
</feature>
<keyword evidence="1" id="KW-0175">Coiled coil</keyword>
<protein>
    <recommendedName>
        <fullName evidence="5">POLAR LOCALIZATION DURING ASYMMETRIC DIVISION AND protein</fullName>
    </recommendedName>
</protein>
<evidence type="ECO:0000256" key="1">
    <source>
        <dbReference type="SAM" id="Coils"/>
    </source>
</evidence>
<evidence type="ECO:0008006" key="5">
    <source>
        <dbReference type="Google" id="ProtNLM"/>
    </source>
</evidence>
<organism evidence="3 4">
    <name type="scientific">Ficus carica</name>
    <name type="common">Common fig</name>
    <dbReference type="NCBI Taxonomy" id="3494"/>
    <lineage>
        <taxon>Eukaryota</taxon>
        <taxon>Viridiplantae</taxon>
        <taxon>Streptophyta</taxon>
        <taxon>Embryophyta</taxon>
        <taxon>Tracheophyta</taxon>
        <taxon>Spermatophyta</taxon>
        <taxon>Magnoliopsida</taxon>
        <taxon>eudicotyledons</taxon>
        <taxon>Gunneridae</taxon>
        <taxon>Pentapetalae</taxon>
        <taxon>rosids</taxon>
        <taxon>fabids</taxon>
        <taxon>Rosales</taxon>
        <taxon>Moraceae</taxon>
        <taxon>Ficeae</taxon>
        <taxon>Ficus</taxon>
    </lineage>
</organism>
<feature type="region of interest" description="Disordered" evidence="2">
    <location>
        <begin position="23"/>
        <end position="44"/>
    </location>
</feature>
<reference evidence="3" key="1">
    <citation type="submission" date="2023-07" db="EMBL/GenBank/DDBJ databases">
        <title>draft genome sequence of fig (Ficus carica).</title>
        <authorList>
            <person name="Takahashi T."/>
            <person name="Nishimura K."/>
        </authorList>
    </citation>
    <scope>NUCLEOTIDE SEQUENCE</scope>
</reference>
<dbReference type="InterPro" id="IPR040348">
    <property type="entry name" value="POLAR-like"/>
</dbReference>
<dbReference type="PANTHER" id="PTHR33476:SF4">
    <property type="entry name" value="POLAR LOCALIZATION DURING ASYMMETRIC DIVISION AND PROTEIN"/>
    <property type="match status" value="1"/>
</dbReference>
<name>A0AA88DH08_FICCA</name>
<gene>
    <name evidence="3" type="ORF">TIFTF001_008316</name>
</gene>
<dbReference type="AlphaFoldDB" id="A0AA88DH08"/>
<keyword evidence="4" id="KW-1185">Reference proteome</keyword>
<evidence type="ECO:0000313" key="4">
    <source>
        <dbReference type="Proteomes" id="UP001187192"/>
    </source>
</evidence>
<dbReference type="GO" id="GO:0008356">
    <property type="term" value="P:asymmetric cell division"/>
    <property type="evidence" value="ECO:0007669"/>
    <property type="project" value="InterPro"/>
</dbReference>
<evidence type="ECO:0000256" key="2">
    <source>
        <dbReference type="SAM" id="MobiDB-lite"/>
    </source>
</evidence>
<sequence>MWQALVAAAVAGTTGIVAKHLFKPGADPDHAQKPYDGDDFGVQASDRDEEPRFLSASALGSELDLSLARVSEEEDQIFRFSSKGPSRPGSRNLSKRKAALRKGVRAERSADLEKRSGARRFGGVCLKKRKTCKNVAGKRESCSSNDVSFSVQFHLFLINTNTSLFGWGLGVGIMYMMSTGKAEFGRLNAAVSETAKVVNELKAELHKRKSSPNVQVSGCARQAILAHHTTSYEVGHPDLTESRTNKIAPNDIKCFNDGECASSVLTEEPAPGMQEMDQLEAELELELQKLPWCTFDASNQEGSNALNALVETELSVQGFPEHEGQDSESQQLCGNGILPAELDQKLCHLLIERQENQIEELESELHLAQHKIHEKEAELRALKDCVKRLTEFSLSTCSGMTF</sequence>
<evidence type="ECO:0000313" key="3">
    <source>
        <dbReference type="EMBL" id="GMN39099.1"/>
    </source>
</evidence>
<feature type="compositionally biased region" description="Basic residues" evidence="2">
    <location>
        <begin position="93"/>
        <end position="103"/>
    </location>
</feature>
<dbReference type="Proteomes" id="UP001187192">
    <property type="component" value="Unassembled WGS sequence"/>
</dbReference>
<feature type="compositionally biased region" description="Basic and acidic residues" evidence="2">
    <location>
        <begin position="26"/>
        <end position="36"/>
    </location>
</feature>
<feature type="region of interest" description="Disordered" evidence="2">
    <location>
        <begin position="79"/>
        <end position="111"/>
    </location>
</feature>
<dbReference type="PANTHER" id="PTHR33476">
    <property type="entry name" value="EMB|CAB62613.1"/>
    <property type="match status" value="1"/>
</dbReference>
<dbReference type="EMBL" id="BTGU01000009">
    <property type="protein sequence ID" value="GMN39099.1"/>
    <property type="molecule type" value="Genomic_DNA"/>
</dbReference>
<proteinExistence type="predicted"/>
<accession>A0AA88DH08</accession>
<comment type="caution">
    <text evidence="3">The sequence shown here is derived from an EMBL/GenBank/DDBJ whole genome shotgun (WGS) entry which is preliminary data.</text>
</comment>